<dbReference type="InterPro" id="IPR027417">
    <property type="entry name" value="P-loop_NTPase"/>
</dbReference>
<evidence type="ECO:0000259" key="5">
    <source>
        <dbReference type="PROSITE" id="PS51192"/>
    </source>
</evidence>
<dbReference type="PANTHER" id="PTHR47961:SF6">
    <property type="entry name" value="DNA-DIRECTED DNA POLYMERASE"/>
    <property type="match status" value="1"/>
</dbReference>
<dbReference type="SMART" id="SM00487">
    <property type="entry name" value="DEXDc"/>
    <property type="match status" value="1"/>
</dbReference>
<dbReference type="GO" id="GO:0005524">
    <property type="term" value="F:ATP binding"/>
    <property type="evidence" value="ECO:0007669"/>
    <property type="project" value="UniProtKB-KW"/>
</dbReference>
<comment type="caution">
    <text evidence="6">The sequence shown here is derived from an EMBL/GenBank/DDBJ whole genome shotgun (WGS) entry which is preliminary data.</text>
</comment>
<dbReference type="InterPro" id="IPR011545">
    <property type="entry name" value="DEAD/DEAH_box_helicase_dom"/>
</dbReference>
<dbReference type="EMBL" id="AANZ01000014">
    <property type="protein sequence ID" value="EAQ79425.1"/>
    <property type="molecule type" value="Genomic_DNA"/>
</dbReference>
<dbReference type="InterPro" id="IPR050474">
    <property type="entry name" value="Hel308_SKI2-like"/>
</dbReference>
<gene>
    <name evidence="6" type="ORF">DSM3645_03078</name>
</gene>
<dbReference type="AlphaFoldDB" id="A3ZVS9"/>
<evidence type="ECO:0000256" key="4">
    <source>
        <dbReference type="ARBA" id="ARBA00022840"/>
    </source>
</evidence>
<dbReference type="PROSITE" id="PS51192">
    <property type="entry name" value="HELICASE_ATP_BIND_1"/>
    <property type="match status" value="1"/>
</dbReference>
<dbReference type="GO" id="GO:0003676">
    <property type="term" value="F:nucleic acid binding"/>
    <property type="evidence" value="ECO:0007669"/>
    <property type="project" value="InterPro"/>
</dbReference>
<organism evidence="6 7">
    <name type="scientific">Blastopirellula marina DSM 3645</name>
    <dbReference type="NCBI Taxonomy" id="314230"/>
    <lineage>
        <taxon>Bacteria</taxon>
        <taxon>Pseudomonadati</taxon>
        <taxon>Planctomycetota</taxon>
        <taxon>Planctomycetia</taxon>
        <taxon>Pirellulales</taxon>
        <taxon>Pirellulaceae</taxon>
        <taxon>Blastopirellula</taxon>
    </lineage>
</organism>
<dbReference type="InterPro" id="IPR014001">
    <property type="entry name" value="Helicase_ATP-bd"/>
</dbReference>
<name>A3ZVS9_9BACT</name>
<dbReference type="GO" id="GO:0016787">
    <property type="term" value="F:hydrolase activity"/>
    <property type="evidence" value="ECO:0007669"/>
    <property type="project" value="UniProtKB-KW"/>
</dbReference>
<dbReference type="CDD" id="cd17921">
    <property type="entry name" value="DEXHc_Ski2"/>
    <property type="match status" value="1"/>
</dbReference>
<evidence type="ECO:0000256" key="2">
    <source>
        <dbReference type="ARBA" id="ARBA00022801"/>
    </source>
</evidence>
<accession>A3ZVS9</accession>
<sequence length="861" mass="96586">MDLWPSQTLAAKRVIDESDSLVVALPTSSGKTRIAELCILKCLAGKRRVIYVTPLRALSAQVEGTLGRCFKPLGFTVTSVYGASGIGASDVDTMRSADIVVATPEKLDFAIRQDPDAIADVGLIVLDEGHMIGLSEREIRYEILVQRLLRRADADKRRIVCLSAIFTEGAAFDAFTQWIRSDNDGNAIQSNWRPTRQIPATLRWTDSRGWLEYRVAGEKVFIPRFIEEASPKRPRRNPFPQNQAELVVAAIERFSDDGHSVLLYCPLRSSVETAAETFLKMESYGYAKSHLRTEAAIEIKRALSIGEEWLGISHVAIRALRLGIAVHHGQLPRPFLSELEDLLKRQVLSVAISSPTLAQGVDLSFGVLIFKSLWRSGELIKAKEFANVIGRVGRAFVDIDGIYVLPVLELAPGREANRLDEFHRLIRHAKSRELESGLYLLISICLSRLKRKLDLEDNALSDYVLNQQQAIDTMAEGSDENAEQMEIILAELDAGILALVDNLECDDSQIASKLDEALNNSLWKRRLAIKELEERRNQIAMLHGRALHIWKRTNVAQRKGFYSASIGTESGLQIVANRSELESLLESATKAIRTGAVEQLSDDCCKLAKTLFQFYPFQPSMPADWDESTWTAILDAWIKGAALHRVTNSAGIAFVQEAIIYRLVWAIESVRLVLNNLAENTKDGLVINDDRTFVAICLTYGVPKMSAARMLECGMESRLLAVRIAKELNLNFTKRDELIDWLIQYKETEPLTFSEEERTAWQRFVDRNEYSFDLWLHRNDVYEVRLGSGIEVELGKSIRIIPNENGSAELYTPDFEWLGRTKSNVTAERSLIGTTIEQGRVIAKTFGPPKRSKGTSASHNK</sequence>
<reference evidence="6 7" key="1">
    <citation type="submission" date="2006-02" db="EMBL/GenBank/DDBJ databases">
        <authorList>
            <person name="Amann R."/>
            <person name="Ferriera S."/>
            <person name="Johnson J."/>
            <person name="Kravitz S."/>
            <person name="Halpern A."/>
            <person name="Remington K."/>
            <person name="Beeson K."/>
            <person name="Tran B."/>
            <person name="Rogers Y.-H."/>
            <person name="Friedman R."/>
            <person name="Venter J.C."/>
        </authorList>
    </citation>
    <scope>NUCLEOTIDE SEQUENCE [LARGE SCALE GENOMIC DNA]</scope>
    <source>
        <strain evidence="6 7">DSM 3645</strain>
    </source>
</reference>
<dbReference type="GO" id="GO:0004386">
    <property type="term" value="F:helicase activity"/>
    <property type="evidence" value="ECO:0007669"/>
    <property type="project" value="UniProtKB-KW"/>
</dbReference>
<dbReference type="Proteomes" id="UP000004358">
    <property type="component" value="Unassembled WGS sequence"/>
</dbReference>
<evidence type="ECO:0000256" key="3">
    <source>
        <dbReference type="ARBA" id="ARBA00022806"/>
    </source>
</evidence>
<dbReference type="Gene3D" id="3.40.50.300">
    <property type="entry name" value="P-loop containing nucleotide triphosphate hydrolases"/>
    <property type="match status" value="2"/>
</dbReference>
<dbReference type="HOGENOM" id="CLU_008215_0_0_0"/>
<keyword evidence="3 6" id="KW-0347">Helicase</keyword>
<evidence type="ECO:0000256" key="1">
    <source>
        <dbReference type="ARBA" id="ARBA00022741"/>
    </source>
</evidence>
<keyword evidence="4" id="KW-0067">ATP-binding</keyword>
<evidence type="ECO:0000313" key="6">
    <source>
        <dbReference type="EMBL" id="EAQ79425.1"/>
    </source>
</evidence>
<protein>
    <submittedName>
        <fullName evidence="6">Helicase, C-terminal:DEAD/DEAH box helicase, N-terminal</fullName>
    </submittedName>
</protein>
<keyword evidence="2" id="KW-0378">Hydrolase</keyword>
<keyword evidence="1" id="KW-0547">Nucleotide-binding</keyword>
<proteinExistence type="predicted"/>
<dbReference type="Pfam" id="PF00270">
    <property type="entry name" value="DEAD"/>
    <property type="match status" value="1"/>
</dbReference>
<evidence type="ECO:0000313" key="7">
    <source>
        <dbReference type="Proteomes" id="UP000004358"/>
    </source>
</evidence>
<dbReference type="SUPFAM" id="SSF52540">
    <property type="entry name" value="P-loop containing nucleoside triphosphate hydrolases"/>
    <property type="match status" value="1"/>
</dbReference>
<dbReference type="eggNOG" id="COG1204">
    <property type="taxonomic scope" value="Bacteria"/>
</dbReference>
<feature type="domain" description="Helicase ATP-binding" evidence="5">
    <location>
        <begin position="12"/>
        <end position="164"/>
    </location>
</feature>
<dbReference type="PANTHER" id="PTHR47961">
    <property type="entry name" value="DNA POLYMERASE THETA, PUTATIVE (AFU_ORTHOLOGUE AFUA_1G05260)-RELATED"/>
    <property type="match status" value="1"/>
</dbReference>